<dbReference type="EMBL" id="JBHTMN010000007">
    <property type="protein sequence ID" value="MFD1383177.1"/>
    <property type="molecule type" value="Genomic_DNA"/>
</dbReference>
<sequence>MNRKSKYGIIATSTVTTLSMYAALTSALMFAGPASADDWEKERMHDRDRGHEMERDHKFDKKEGRKHRDNELEMLALKSADTSMEDVIAEFRSKYSGTVVEVELDDKKHSIVYEVKAIDLDAGEGHKASYTLRGKQETEYNKRSLNVLGFSKLDDDDAAAVKAVQAESAISMDKALEIARNHSDAYIESIELENKRGLTFYKVEYMGPGKERRLLIDALSGEQVPSMRR</sequence>
<feature type="domain" description="PepSY" evidence="3">
    <location>
        <begin position="83"/>
        <end position="119"/>
    </location>
</feature>
<proteinExistence type="predicted"/>
<name>A0ABW4AZ35_9GAMM</name>
<feature type="region of interest" description="Disordered" evidence="1">
    <location>
        <begin position="39"/>
        <end position="66"/>
    </location>
</feature>
<keyword evidence="2" id="KW-0732">Signal</keyword>
<feature type="signal peptide" evidence="2">
    <location>
        <begin position="1"/>
        <end position="36"/>
    </location>
</feature>
<accession>A0ABW4AZ35</accession>
<reference evidence="5" key="1">
    <citation type="journal article" date="2019" name="Int. J. Syst. Evol. Microbiol.">
        <title>The Global Catalogue of Microorganisms (GCM) 10K type strain sequencing project: providing services to taxonomists for standard genome sequencing and annotation.</title>
        <authorList>
            <consortium name="The Broad Institute Genomics Platform"/>
            <consortium name="The Broad Institute Genome Sequencing Center for Infectious Disease"/>
            <person name="Wu L."/>
            <person name="Ma J."/>
        </authorList>
    </citation>
    <scope>NUCLEOTIDE SEQUENCE [LARGE SCALE GENOMIC DNA]</scope>
    <source>
        <strain evidence="5">JCM 30774</strain>
    </source>
</reference>
<protein>
    <submittedName>
        <fullName evidence="4">PepSY domain-containing protein</fullName>
    </submittedName>
</protein>
<dbReference type="Pfam" id="PF03413">
    <property type="entry name" value="PepSY"/>
    <property type="match status" value="2"/>
</dbReference>
<feature type="domain" description="PepSY" evidence="3">
    <location>
        <begin position="169"/>
        <end position="223"/>
    </location>
</feature>
<evidence type="ECO:0000259" key="3">
    <source>
        <dbReference type="Pfam" id="PF03413"/>
    </source>
</evidence>
<comment type="caution">
    <text evidence="4">The sequence shown here is derived from an EMBL/GenBank/DDBJ whole genome shotgun (WGS) entry which is preliminary data.</text>
</comment>
<feature type="chain" id="PRO_5046243686" evidence="2">
    <location>
        <begin position="37"/>
        <end position="229"/>
    </location>
</feature>
<evidence type="ECO:0000256" key="1">
    <source>
        <dbReference type="SAM" id="MobiDB-lite"/>
    </source>
</evidence>
<evidence type="ECO:0000256" key="2">
    <source>
        <dbReference type="SAM" id="SignalP"/>
    </source>
</evidence>
<dbReference type="Proteomes" id="UP001597059">
    <property type="component" value="Unassembled WGS sequence"/>
</dbReference>
<evidence type="ECO:0000313" key="5">
    <source>
        <dbReference type="Proteomes" id="UP001597059"/>
    </source>
</evidence>
<organism evidence="4 5">
    <name type="scientific">Rhodanobacter aciditrophus</name>
    <dbReference type="NCBI Taxonomy" id="1623218"/>
    <lineage>
        <taxon>Bacteria</taxon>
        <taxon>Pseudomonadati</taxon>
        <taxon>Pseudomonadota</taxon>
        <taxon>Gammaproteobacteria</taxon>
        <taxon>Lysobacterales</taxon>
        <taxon>Rhodanobacteraceae</taxon>
        <taxon>Rhodanobacter</taxon>
    </lineage>
</organism>
<keyword evidence="5" id="KW-1185">Reference proteome</keyword>
<dbReference type="Gene3D" id="3.10.450.40">
    <property type="match status" value="2"/>
</dbReference>
<dbReference type="InterPro" id="IPR025711">
    <property type="entry name" value="PepSY"/>
</dbReference>
<evidence type="ECO:0000313" key="4">
    <source>
        <dbReference type="EMBL" id="MFD1383177.1"/>
    </source>
</evidence>
<gene>
    <name evidence="4" type="ORF">ACFQ45_07350</name>
</gene>
<dbReference type="RefSeq" id="WP_377366352.1">
    <property type="nucleotide sequence ID" value="NZ_JBHTMN010000007.1"/>
</dbReference>